<keyword evidence="1" id="KW-0132">Cell division</keyword>
<dbReference type="GO" id="GO:0044772">
    <property type="term" value="P:mitotic cell cycle phase transition"/>
    <property type="evidence" value="ECO:0007669"/>
    <property type="project" value="InterPro"/>
</dbReference>
<keyword evidence="2 4" id="KW-0195">Cyclin</keyword>
<keyword evidence="3" id="KW-0131">Cell cycle</keyword>
<dbReference type="InterPro" id="IPR006671">
    <property type="entry name" value="Cyclin_N"/>
</dbReference>
<evidence type="ECO:0000256" key="1">
    <source>
        <dbReference type="ARBA" id="ARBA00022618"/>
    </source>
</evidence>
<dbReference type="Pfam" id="PF02984">
    <property type="entry name" value="Cyclin_C"/>
    <property type="match status" value="1"/>
</dbReference>
<accession>A0A9N9TXK7</accession>
<feature type="region of interest" description="Disordered" evidence="5">
    <location>
        <begin position="42"/>
        <end position="92"/>
    </location>
</feature>
<sequence>MEGKENARNRANTKQAVFGQRPAFGEIGNKCISRPLSSQISLKPVEKPKSNLLKPLEKPKANLSKPLEKSNSLKVKKVESTEPKPDDNCKDDPQMVPEYVTDIVKNLLFNEIECAIKEDFLADHLIKPNMRSKLIDWLVTICGTFKVGDETFYITVDLIDRYLQAGNIVKEKLQLLGATAFYLACKYEEIYVPYIEDIRYICNDIYKAREILELERSILEKLEFRLSKPTKIFFLKRYSNVAKLSAKEYHLSKYILELVTLEYHLAHVRPSLLAAGVCCLSMGIARDEIDLQALWTTSMIQCSSYEYHDFRPVLRPLAHLIQKIELCKFQASRQKFASPKFCKISTSSILMAPIVKKLIVGKKVTSSL</sequence>
<dbReference type="GO" id="GO:0005634">
    <property type="term" value="C:nucleus"/>
    <property type="evidence" value="ECO:0007669"/>
    <property type="project" value="UniProtKB-ARBA"/>
</dbReference>
<gene>
    <name evidence="8" type="ORF">PHYEVI_LOCUS8891</name>
</gene>
<organism evidence="8 9">
    <name type="scientific">Phyllotreta striolata</name>
    <name type="common">Striped flea beetle</name>
    <name type="synonym">Crioceris striolata</name>
    <dbReference type="NCBI Taxonomy" id="444603"/>
    <lineage>
        <taxon>Eukaryota</taxon>
        <taxon>Metazoa</taxon>
        <taxon>Ecdysozoa</taxon>
        <taxon>Arthropoda</taxon>
        <taxon>Hexapoda</taxon>
        <taxon>Insecta</taxon>
        <taxon>Pterygota</taxon>
        <taxon>Neoptera</taxon>
        <taxon>Endopterygota</taxon>
        <taxon>Coleoptera</taxon>
        <taxon>Polyphaga</taxon>
        <taxon>Cucujiformia</taxon>
        <taxon>Chrysomeloidea</taxon>
        <taxon>Chrysomelidae</taxon>
        <taxon>Galerucinae</taxon>
        <taxon>Alticini</taxon>
        <taxon>Phyllotreta</taxon>
    </lineage>
</organism>
<evidence type="ECO:0000256" key="5">
    <source>
        <dbReference type="SAM" id="MobiDB-lite"/>
    </source>
</evidence>
<dbReference type="SMART" id="SM00385">
    <property type="entry name" value="CYCLIN"/>
    <property type="match status" value="2"/>
</dbReference>
<feature type="domain" description="Cyclin C-terminal" evidence="7">
    <location>
        <begin position="229"/>
        <end position="350"/>
    </location>
</feature>
<evidence type="ECO:0000259" key="6">
    <source>
        <dbReference type="SMART" id="SM00385"/>
    </source>
</evidence>
<feature type="compositionally biased region" description="Basic and acidic residues" evidence="5">
    <location>
        <begin position="76"/>
        <end position="92"/>
    </location>
</feature>
<dbReference type="InterPro" id="IPR048258">
    <property type="entry name" value="Cyclins_cyclin-box"/>
</dbReference>
<proteinExistence type="inferred from homology"/>
<dbReference type="Gene3D" id="1.10.472.10">
    <property type="entry name" value="Cyclin-like"/>
    <property type="match status" value="2"/>
</dbReference>
<protein>
    <submittedName>
        <fullName evidence="8">Uncharacterized protein</fullName>
    </submittedName>
</protein>
<dbReference type="Pfam" id="PF00134">
    <property type="entry name" value="Cyclin_N"/>
    <property type="match status" value="1"/>
</dbReference>
<dbReference type="Proteomes" id="UP001153712">
    <property type="component" value="Chromosome 5"/>
</dbReference>
<dbReference type="InterPro" id="IPR039361">
    <property type="entry name" value="Cyclin"/>
</dbReference>
<feature type="domain" description="Cyclin-like" evidence="6">
    <location>
        <begin position="233"/>
        <end position="319"/>
    </location>
</feature>
<evidence type="ECO:0000256" key="4">
    <source>
        <dbReference type="RuleBase" id="RU000383"/>
    </source>
</evidence>
<evidence type="ECO:0000256" key="3">
    <source>
        <dbReference type="ARBA" id="ARBA00023306"/>
    </source>
</evidence>
<evidence type="ECO:0000313" key="9">
    <source>
        <dbReference type="Proteomes" id="UP001153712"/>
    </source>
</evidence>
<feature type="compositionally biased region" description="Basic and acidic residues" evidence="5">
    <location>
        <begin position="44"/>
        <end position="60"/>
    </location>
</feature>
<dbReference type="GO" id="GO:0016538">
    <property type="term" value="F:cyclin-dependent protein serine/threonine kinase regulator activity"/>
    <property type="evidence" value="ECO:0007669"/>
    <property type="project" value="InterPro"/>
</dbReference>
<dbReference type="EMBL" id="OU900098">
    <property type="protein sequence ID" value="CAG9862581.1"/>
    <property type="molecule type" value="Genomic_DNA"/>
</dbReference>
<evidence type="ECO:0000259" key="7">
    <source>
        <dbReference type="SMART" id="SM01332"/>
    </source>
</evidence>
<dbReference type="SMART" id="SM01332">
    <property type="entry name" value="Cyclin_C"/>
    <property type="match status" value="1"/>
</dbReference>
<dbReference type="OrthoDB" id="5590282at2759"/>
<feature type="domain" description="Cyclin-like" evidence="6">
    <location>
        <begin position="136"/>
        <end position="220"/>
    </location>
</feature>
<dbReference type="PIRSF" id="PIRSF001771">
    <property type="entry name" value="Cyclin_A_B_D_E"/>
    <property type="match status" value="1"/>
</dbReference>
<keyword evidence="9" id="KW-1185">Reference proteome</keyword>
<dbReference type="FunFam" id="1.10.472.10:FF:000001">
    <property type="entry name" value="G2/mitotic-specific cyclin"/>
    <property type="match status" value="1"/>
</dbReference>
<dbReference type="InterPro" id="IPR036915">
    <property type="entry name" value="Cyclin-like_sf"/>
</dbReference>
<dbReference type="InterPro" id="IPR004367">
    <property type="entry name" value="Cyclin_C-dom"/>
</dbReference>
<evidence type="ECO:0000313" key="8">
    <source>
        <dbReference type="EMBL" id="CAG9862581.1"/>
    </source>
</evidence>
<dbReference type="SUPFAM" id="SSF47954">
    <property type="entry name" value="Cyclin-like"/>
    <property type="match status" value="2"/>
</dbReference>
<dbReference type="InterPro" id="IPR013763">
    <property type="entry name" value="Cyclin-like_dom"/>
</dbReference>
<dbReference type="AlphaFoldDB" id="A0A9N9TXK7"/>
<dbReference type="PANTHER" id="PTHR10177">
    <property type="entry name" value="CYCLINS"/>
    <property type="match status" value="1"/>
</dbReference>
<reference evidence="8" key="1">
    <citation type="submission" date="2022-01" db="EMBL/GenBank/DDBJ databases">
        <authorList>
            <person name="King R."/>
        </authorList>
    </citation>
    <scope>NUCLEOTIDE SEQUENCE</scope>
</reference>
<dbReference type="PROSITE" id="PS00292">
    <property type="entry name" value="CYCLINS"/>
    <property type="match status" value="1"/>
</dbReference>
<evidence type="ECO:0000256" key="2">
    <source>
        <dbReference type="ARBA" id="ARBA00023127"/>
    </source>
</evidence>
<name>A0A9N9TXK7_PHYSR</name>
<dbReference type="InterPro" id="IPR046965">
    <property type="entry name" value="Cyclin_A/B-like"/>
</dbReference>
<dbReference type="GO" id="GO:0051301">
    <property type="term" value="P:cell division"/>
    <property type="evidence" value="ECO:0007669"/>
    <property type="project" value="UniProtKB-KW"/>
</dbReference>
<comment type="similarity">
    <text evidence="4">Belongs to the cyclin family.</text>
</comment>